<reference evidence="9" key="1">
    <citation type="submission" date="2016-04" db="EMBL/GenBank/DDBJ databases">
        <authorList>
            <person name="Nguyen H.D."/>
            <person name="Samba Siva P."/>
            <person name="Cullis J."/>
            <person name="Levesque C.A."/>
            <person name="Hambleton S."/>
        </authorList>
    </citation>
    <scope>NUCLEOTIDE SEQUENCE</scope>
    <source>
        <strain evidence="9">DAOMC 236416</strain>
    </source>
</reference>
<dbReference type="GO" id="GO:0005730">
    <property type="term" value="C:nucleolus"/>
    <property type="evidence" value="ECO:0007669"/>
    <property type="project" value="UniProtKB-SubCell"/>
</dbReference>
<feature type="coiled-coil region" evidence="7">
    <location>
        <begin position="335"/>
        <end position="362"/>
    </location>
</feature>
<evidence type="ECO:0000256" key="6">
    <source>
        <dbReference type="ARBA" id="ARBA00023242"/>
    </source>
</evidence>
<dbReference type="GO" id="GO:0008097">
    <property type="term" value="F:5S rRNA binding"/>
    <property type="evidence" value="ECO:0007669"/>
    <property type="project" value="TreeGrafter"/>
</dbReference>
<reference evidence="9" key="2">
    <citation type="journal article" date="2019" name="IMA Fungus">
        <title>Genome sequencing and comparison of five Tilletia species to identify candidate genes for the detection of regulated species infecting wheat.</title>
        <authorList>
            <person name="Nguyen H.D.T."/>
            <person name="Sultana T."/>
            <person name="Kesanakurti P."/>
            <person name="Hambleton S."/>
        </authorList>
    </citation>
    <scope>NUCLEOTIDE SEQUENCE</scope>
    <source>
        <strain evidence="9">DAOMC 236416</strain>
    </source>
</reference>
<feature type="region of interest" description="Disordered" evidence="8">
    <location>
        <begin position="151"/>
        <end position="216"/>
    </location>
</feature>
<dbReference type="PIRSF" id="PIRSF017302">
    <property type="entry name" value="Gltscr2"/>
    <property type="match status" value="1"/>
</dbReference>
<keyword evidence="5" id="KW-0690">Ribosome biogenesis</keyword>
<feature type="region of interest" description="Disordered" evidence="8">
    <location>
        <begin position="247"/>
        <end position="326"/>
    </location>
</feature>
<keyword evidence="10" id="KW-1185">Reference proteome</keyword>
<dbReference type="GO" id="GO:0000027">
    <property type="term" value="P:ribosomal large subunit assembly"/>
    <property type="evidence" value="ECO:0007669"/>
    <property type="project" value="TreeGrafter"/>
</dbReference>
<feature type="compositionally biased region" description="Polar residues" evidence="8">
    <location>
        <begin position="207"/>
        <end position="216"/>
    </location>
</feature>
<evidence type="ECO:0000256" key="4">
    <source>
        <dbReference type="ARBA" id="ARBA00018339"/>
    </source>
</evidence>
<dbReference type="PANTHER" id="PTHR14211">
    <property type="entry name" value="GLIOMA SUPPRESSOR CANDIDATE REGION GENE 2"/>
    <property type="match status" value="1"/>
</dbReference>
<name>A0A177TJ43_9BASI</name>
<keyword evidence="6" id="KW-0539">Nucleus</keyword>
<feature type="region of interest" description="Disordered" evidence="8">
    <location>
        <begin position="100"/>
        <end position="139"/>
    </location>
</feature>
<feature type="compositionally biased region" description="Acidic residues" evidence="8">
    <location>
        <begin position="304"/>
        <end position="325"/>
    </location>
</feature>
<comment type="caution">
    <text evidence="9">The sequence shown here is derived from an EMBL/GenBank/DDBJ whole genome shotgun (WGS) entry which is preliminary data.</text>
</comment>
<feature type="compositionally biased region" description="Basic and acidic residues" evidence="8">
    <location>
        <begin position="156"/>
        <end position="175"/>
    </location>
</feature>
<evidence type="ECO:0000313" key="10">
    <source>
        <dbReference type="Proteomes" id="UP000077521"/>
    </source>
</evidence>
<dbReference type="GO" id="GO:0005654">
    <property type="term" value="C:nucleoplasm"/>
    <property type="evidence" value="ECO:0007669"/>
    <property type="project" value="UniProtKB-SubCell"/>
</dbReference>
<organism evidence="9 10">
    <name type="scientific">Tilletia indica</name>
    <dbReference type="NCBI Taxonomy" id="43049"/>
    <lineage>
        <taxon>Eukaryota</taxon>
        <taxon>Fungi</taxon>
        <taxon>Dikarya</taxon>
        <taxon>Basidiomycota</taxon>
        <taxon>Ustilaginomycotina</taxon>
        <taxon>Exobasidiomycetes</taxon>
        <taxon>Tilletiales</taxon>
        <taxon>Tilletiaceae</taxon>
        <taxon>Tilletia</taxon>
    </lineage>
</organism>
<dbReference type="AlphaFoldDB" id="A0A177TJ43"/>
<evidence type="ECO:0000256" key="3">
    <source>
        <dbReference type="ARBA" id="ARBA00008838"/>
    </source>
</evidence>
<gene>
    <name evidence="9" type="ORF">A4X13_0g4623</name>
</gene>
<evidence type="ECO:0000256" key="8">
    <source>
        <dbReference type="SAM" id="MobiDB-lite"/>
    </source>
</evidence>
<proteinExistence type="inferred from homology"/>
<evidence type="ECO:0000256" key="1">
    <source>
        <dbReference type="ARBA" id="ARBA00004604"/>
    </source>
</evidence>
<sequence length="485" mass="53818">MAAAKKQPAAHPLGKPSSTSQSSRKTKSSWRKNISLPPSIDTPPSTAPPAPHTLSNAQLFTEDRSADRNSANAILGVGLHRKKKGGAGLKSLEVLKNRSDVPAVPGRARTSGISKATKNQLRRIAQRPVLGGQEDGGAAGVKEAVKEAEFDMWDQQQKEQSERKGEEEWIEDPRRVQAKAPRTMTNINPSDPLTLARSLPALPTPHPGTSYNPTASDHASLLQLAYTSELSKEQKEREAAAFKTYLQKGRKEARDQALEAFPEEDGGKKRKRSSSFSKEGEQERVNQTLVKMMGMDSLPRAAEGEEVEEVEEEDGGQEESDEEDRVYEIKRKTKAQRARALRAKEEALAAAARKQARLAKAELYTLPSLRKKYNAALRARTEAAQKIRAKREEQIRLKGGLEGLRVGRNRVGEVSSRTEVQLEEDLAEGLRGVKTEGNLFRDRFQSFQARALAETGSNRYPVQKQGRTGKRGQKEFEIPSYRHFK</sequence>
<feature type="region of interest" description="Disordered" evidence="8">
    <location>
        <begin position="455"/>
        <end position="485"/>
    </location>
</feature>
<protein>
    <recommendedName>
        <fullName evidence="4">Ribosome biogenesis protein NOP53</fullName>
    </recommendedName>
</protein>
<dbReference type="PANTHER" id="PTHR14211:SF7">
    <property type="entry name" value="RIBOSOME BIOGENESIS PROTEIN NOP53"/>
    <property type="match status" value="1"/>
</dbReference>
<dbReference type="GO" id="GO:0006364">
    <property type="term" value="P:rRNA processing"/>
    <property type="evidence" value="ECO:0007669"/>
    <property type="project" value="TreeGrafter"/>
</dbReference>
<comment type="similarity">
    <text evidence="3">Belongs to the NOP53 family.</text>
</comment>
<comment type="subcellular location">
    <subcellularLocation>
        <location evidence="1">Nucleus</location>
        <location evidence="1">Nucleolus</location>
    </subcellularLocation>
    <subcellularLocation>
        <location evidence="2">Nucleus</location>
        <location evidence="2">Nucleoplasm</location>
    </subcellularLocation>
</comment>
<evidence type="ECO:0000256" key="7">
    <source>
        <dbReference type="SAM" id="Coils"/>
    </source>
</evidence>
<dbReference type="Pfam" id="PF07767">
    <property type="entry name" value="Nop53"/>
    <property type="match status" value="1"/>
</dbReference>
<evidence type="ECO:0000256" key="2">
    <source>
        <dbReference type="ARBA" id="ARBA00004642"/>
    </source>
</evidence>
<feature type="region of interest" description="Disordered" evidence="8">
    <location>
        <begin position="1"/>
        <end position="65"/>
    </location>
</feature>
<dbReference type="InterPro" id="IPR011687">
    <property type="entry name" value="Nop53/GLTSCR2"/>
</dbReference>
<evidence type="ECO:0000256" key="5">
    <source>
        <dbReference type="ARBA" id="ARBA00022517"/>
    </source>
</evidence>
<evidence type="ECO:0000313" key="9">
    <source>
        <dbReference type="EMBL" id="KAE8250548.1"/>
    </source>
</evidence>
<dbReference type="EMBL" id="LWDF02000312">
    <property type="protein sequence ID" value="KAE8250548.1"/>
    <property type="molecule type" value="Genomic_DNA"/>
</dbReference>
<dbReference type="Proteomes" id="UP000077521">
    <property type="component" value="Unassembled WGS sequence"/>
</dbReference>
<accession>A0A177TJ43</accession>
<keyword evidence="7" id="KW-0175">Coiled coil</keyword>